<keyword evidence="3 5" id="KW-0195">Cyclin</keyword>
<dbReference type="EMBL" id="JAUUTY010000003">
    <property type="protein sequence ID" value="KAK1664418.1"/>
    <property type="molecule type" value="Genomic_DNA"/>
</dbReference>
<feature type="domain" description="Cyclin-like" evidence="7">
    <location>
        <begin position="201"/>
        <end position="285"/>
    </location>
</feature>
<evidence type="ECO:0000313" key="9">
    <source>
        <dbReference type="EMBL" id="KAK1664418.1"/>
    </source>
</evidence>
<dbReference type="Pfam" id="PF02984">
    <property type="entry name" value="Cyclin_C"/>
    <property type="match status" value="1"/>
</dbReference>
<keyword evidence="2" id="KW-0132">Cell division</keyword>
<dbReference type="SMART" id="SM01332">
    <property type="entry name" value="Cyclin_C"/>
    <property type="match status" value="1"/>
</dbReference>
<sequence length="419" mass="47263">MASRRQAAAGAGAGDVFAQERKGDVRLVKKTKAKVAQQPAAETRRPLVEVGNVINGRHAPADPSHHKEVAAVEANKCVRAIKQHKENNRVKPQVIVISSDSENEKKNQAKRAASRRSPINTLTKILSKCSRASDGVISSPKKAPLAYNIDASDAHNELAVVDYVEDIYRFYKITESTCRPLCTYMISQQDINERMRAILIDWIIEVHHRLILMPETLYLTVYIIDQYLSMKIVPRKDLQLIGVSAMLIACKYEEIWAPLVQDLLCISDNSFSREQVLRKEKSILNTLQWNLTVPTLYMFMVRYLKAAMGDKELENMAFFYAELSLVQYTMLQYPPSKTAAAAVYAARCTLKMSPRWNDVLEHHTGLAEWQLLDCAMRLASLHAAAPGSKQKVVYVKYSNPKLGAVSLYAPSKRRSLQRD</sequence>
<feature type="domain" description="Cyclin-like" evidence="7">
    <location>
        <begin position="298"/>
        <end position="380"/>
    </location>
</feature>
<reference evidence="9" key="1">
    <citation type="submission" date="2023-07" db="EMBL/GenBank/DDBJ databases">
        <title>A chromosome-level genome assembly of Lolium multiflorum.</title>
        <authorList>
            <person name="Chen Y."/>
            <person name="Copetti D."/>
            <person name="Kolliker R."/>
            <person name="Studer B."/>
        </authorList>
    </citation>
    <scope>NUCLEOTIDE SEQUENCE</scope>
    <source>
        <strain evidence="9">02402/16</strain>
        <tissue evidence="9">Leaf</tissue>
    </source>
</reference>
<dbReference type="InterPro" id="IPR004367">
    <property type="entry name" value="Cyclin_C-dom"/>
</dbReference>
<comment type="similarity">
    <text evidence="1">Belongs to the cyclin family. Cyclin AB subfamily.</text>
</comment>
<dbReference type="GO" id="GO:0051301">
    <property type="term" value="P:cell division"/>
    <property type="evidence" value="ECO:0007669"/>
    <property type="project" value="UniProtKB-KW"/>
</dbReference>
<dbReference type="GO" id="GO:0016538">
    <property type="term" value="F:cyclin-dependent protein serine/threonine kinase regulator activity"/>
    <property type="evidence" value="ECO:0007669"/>
    <property type="project" value="InterPro"/>
</dbReference>
<comment type="caution">
    <text evidence="9">The sequence shown here is derived from an EMBL/GenBank/DDBJ whole genome shotgun (WGS) entry which is preliminary data.</text>
</comment>
<protein>
    <submittedName>
        <fullName evidence="9">Uncharacterized protein</fullName>
    </submittedName>
</protein>
<dbReference type="InterPro" id="IPR039361">
    <property type="entry name" value="Cyclin"/>
</dbReference>
<keyword evidence="4" id="KW-0131">Cell cycle</keyword>
<dbReference type="FunFam" id="1.10.472.10:FF:000154">
    <property type="entry name" value="Cyclin-B1-4"/>
    <property type="match status" value="1"/>
</dbReference>
<evidence type="ECO:0000259" key="7">
    <source>
        <dbReference type="SMART" id="SM00385"/>
    </source>
</evidence>
<evidence type="ECO:0000259" key="8">
    <source>
        <dbReference type="SMART" id="SM01332"/>
    </source>
</evidence>
<evidence type="ECO:0000256" key="5">
    <source>
        <dbReference type="RuleBase" id="RU000383"/>
    </source>
</evidence>
<evidence type="ECO:0000313" key="10">
    <source>
        <dbReference type="Proteomes" id="UP001231189"/>
    </source>
</evidence>
<dbReference type="SUPFAM" id="SSF47954">
    <property type="entry name" value="Cyclin-like"/>
    <property type="match status" value="2"/>
</dbReference>
<dbReference type="PANTHER" id="PTHR10177">
    <property type="entry name" value="CYCLINS"/>
    <property type="match status" value="1"/>
</dbReference>
<dbReference type="Pfam" id="PF00134">
    <property type="entry name" value="Cyclin_N"/>
    <property type="match status" value="1"/>
</dbReference>
<evidence type="ECO:0000256" key="2">
    <source>
        <dbReference type="ARBA" id="ARBA00022618"/>
    </source>
</evidence>
<evidence type="ECO:0000256" key="1">
    <source>
        <dbReference type="ARBA" id="ARBA00006955"/>
    </source>
</evidence>
<dbReference type="PIRSF" id="PIRSF001771">
    <property type="entry name" value="Cyclin_A_B_D_E"/>
    <property type="match status" value="1"/>
</dbReference>
<evidence type="ECO:0000256" key="4">
    <source>
        <dbReference type="ARBA" id="ARBA00023306"/>
    </source>
</evidence>
<dbReference type="Proteomes" id="UP001231189">
    <property type="component" value="Unassembled WGS sequence"/>
</dbReference>
<dbReference type="InterPro" id="IPR036915">
    <property type="entry name" value="Cyclin-like_sf"/>
</dbReference>
<organism evidence="9 10">
    <name type="scientific">Lolium multiflorum</name>
    <name type="common">Italian ryegrass</name>
    <name type="synonym">Lolium perenne subsp. multiflorum</name>
    <dbReference type="NCBI Taxonomy" id="4521"/>
    <lineage>
        <taxon>Eukaryota</taxon>
        <taxon>Viridiplantae</taxon>
        <taxon>Streptophyta</taxon>
        <taxon>Embryophyta</taxon>
        <taxon>Tracheophyta</taxon>
        <taxon>Spermatophyta</taxon>
        <taxon>Magnoliopsida</taxon>
        <taxon>Liliopsida</taxon>
        <taxon>Poales</taxon>
        <taxon>Poaceae</taxon>
        <taxon>BOP clade</taxon>
        <taxon>Pooideae</taxon>
        <taxon>Poodae</taxon>
        <taxon>Poeae</taxon>
        <taxon>Poeae Chloroplast Group 2 (Poeae type)</taxon>
        <taxon>Loliodinae</taxon>
        <taxon>Loliinae</taxon>
        <taxon>Lolium</taxon>
    </lineage>
</organism>
<name>A0AAD8WL62_LOLMU</name>
<gene>
    <name evidence="9" type="ORF">QYE76_052577</name>
</gene>
<dbReference type="InterPro" id="IPR046965">
    <property type="entry name" value="Cyclin_A/B-like"/>
</dbReference>
<dbReference type="InterPro" id="IPR013763">
    <property type="entry name" value="Cyclin-like_dom"/>
</dbReference>
<evidence type="ECO:0000256" key="6">
    <source>
        <dbReference type="SAM" id="MobiDB-lite"/>
    </source>
</evidence>
<evidence type="ECO:0000256" key="3">
    <source>
        <dbReference type="ARBA" id="ARBA00023127"/>
    </source>
</evidence>
<keyword evidence="10" id="KW-1185">Reference proteome</keyword>
<dbReference type="Gene3D" id="1.10.472.10">
    <property type="entry name" value="Cyclin-like"/>
    <property type="match status" value="2"/>
</dbReference>
<dbReference type="GO" id="GO:0044772">
    <property type="term" value="P:mitotic cell cycle phase transition"/>
    <property type="evidence" value="ECO:0007669"/>
    <property type="project" value="InterPro"/>
</dbReference>
<proteinExistence type="inferred from homology"/>
<feature type="region of interest" description="Disordered" evidence="6">
    <location>
        <begin position="1"/>
        <end position="20"/>
    </location>
</feature>
<dbReference type="AlphaFoldDB" id="A0AAD8WL62"/>
<dbReference type="InterPro" id="IPR006671">
    <property type="entry name" value="Cyclin_N"/>
</dbReference>
<feature type="domain" description="Cyclin C-terminal" evidence="8">
    <location>
        <begin position="294"/>
        <end position="411"/>
    </location>
</feature>
<accession>A0AAD8WL62</accession>
<dbReference type="SMART" id="SM00385">
    <property type="entry name" value="CYCLIN"/>
    <property type="match status" value="2"/>
</dbReference>